<dbReference type="InterPro" id="IPR049383">
    <property type="entry name" value="UbiD-like_N"/>
</dbReference>
<dbReference type="NCBIfam" id="TIGR00148">
    <property type="entry name" value="UbiD family decarboxylase"/>
    <property type="match status" value="1"/>
</dbReference>
<name>A0A848B9T9_9FIRM</name>
<gene>
    <name evidence="5" type="ORF">HF878_05265</name>
</gene>
<protein>
    <submittedName>
        <fullName evidence="5">Menaquinone biosynthesis decarboxylase</fullName>
    </submittedName>
</protein>
<dbReference type="RefSeq" id="WP_170077424.1">
    <property type="nucleotide sequence ID" value="NZ_JABAFA010000013.1"/>
</dbReference>
<evidence type="ECO:0000259" key="4">
    <source>
        <dbReference type="Pfam" id="PF20696"/>
    </source>
</evidence>
<dbReference type="Pfam" id="PF20695">
    <property type="entry name" value="UbiD_N"/>
    <property type="match status" value="1"/>
</dbReference>
<dbReference type="EMBL" id="JABAFA010000013">
    <property type="protein sequence ID" value="NMD98894.1"/>
    <property type="molecule type" value="Genomic_DNA"/>
</dbReference>
<keyword evidence="6" id="KW-1185">Reference proteome</keyword>
<dbReference type="Proteomes" id="UP000543804">
    <property type="component" value="Unassembled WGS sequence"/>
</dbReference>
<dbReference type="GO" id="GO:0006744">
    <property type="term" value="P:ubiquinone biosynthetic process"/>
    <property type="evidence" value="ECO:0007669"/>
    <property type="project" value="TreeGrafter"/>
</dbReference>
<comment type="caution">
    <text evidence="5">The sequence shown here is derived from an EMBL/GenBank/DDBJ whole genome shotgun (WGS) entry which is preliminary data.</text>
</comment>
<evidence type="ECO:0000313" key="5">
    <source>
        <dbReference type="EMBL" id="NMD98894.1"/>
    </source>
</evidence>
<dbReference type="InterPro" id="IPR022390">
    <property type="entry name" value="HBDC"/>
</dbReference>
<dbReference type="InterPro" id="IPR002830">
    <property type="entry name" value="UbiD"/>
</dbReference>
<sequence length="491" mass="55502">MAYKDLREFIAALEARGWLRRIVEPVDCYLEITEITDRVSKLEGDGNKALLFEHVKGYDMPVLMNAFGSYERMALALGVEKLDDVGDEIREILRLPYISLAHKMDVVSLLPLAKKAINFPKYVKKAPCQEVVEETVDLDKLPILTCWPQDGGPFITLPLVFTKNPTTGKRNVGMYRLQKYDKQTTGMHWHIHKNGADNFRDMKAAGGEKIEAAVAIGADPVLTYAATAPLPRDIDEMVFAGFLRHKSVEMVKCKTVDLEVPAGAEIVLEGYVRTDEMRREGPFGDHTGYYSLADDYPVFHVTCITHRKDPIYAATIVGKPPMEDCYLAKATERIFLPLMQQMLPEIVDINMPLEGVFHDCCVVAIDKRYPMQARKVMHALWGMGQMMNVKMIIVVDKHVNVQDMKEVWWRVFNNIDAKHDLEIVEGPLDVLDHSSPLAKWGAKLGIDATKTWPEEGHTRPWPDEITMTDEVRARVDALWPRLGLEGEGGAK</sequence>
<evidence type="ECO:0000259" key="3">
    <source>
        <dbReference type="Pfam" id="PF20695"/>
    </source>
</evidence>
<organism evidence="5 6">
    <name type="scientific">Selenomonas bovis</name>
    <dbReference type="NCBI Taxonomy" id="416586"/>
    <lineage>
        <taxon>Bacteria</taxon>
        <taxon>Bacillati</taxon>
        <taxon>Bacillota</taxon>
        <taxon>Negativicutes</taxon>
        <taxon>Selenomonadales</taxon>
        <taxon>Selenomonadaceae</taxon>
        <taxon>Selenomonas</taxon>
    </lineage>
</organism>
<dbReference type="Gene3D" id="1.20.5.570">
    <property type="entry name" value="Single helix bin"/>
    <property type="match status" value="1"/>
</dbReference>
<comment type="similarity">
    <text evidence="1">Belongs to the UbiD family.</text>
</comment>
<dbReference type="PANTHER" id="PTHR30108">
    <property type="entry name" value="3-OCTAPRENYL-4-HYDROXYBENZOATE CARBOXY-LYASE-RELATED"/>
    <property type="match status" value="1"/>
</dbReference>
<dbReference type="PANTHER" id="PTHR30108:SF17">
    <property type="entry name" value="FERULIC ACID DECARBOXYLASE 1"/>
    <property type="match status" value="1"/>
</dbReference>
<accession>A0A848B9T9</accession>
<dbReference type="Pfam" id="PF01977">
    <property type="entry name" value="UbiD"/>
    <property type="match status" value="1"/>
</dbReference>
<dbReference type="AlphaFoldDB" id="A0A848B9T9"/>
<dbReference type="InterPro" id="IPR048304">
    <property type="entry name" value="UbiD_Rift_dom"/>
</dbReference>
<evidence type="ECO:0000256" key="1">
    <source>
        <dbReference type="ARBA" id="ARBA00010021"/>
    </source>
</evidence>
<dbReference type="GO" id="GO:0008694">
    <property type="term" value="F:4-hydroxy-3-polyprenylbenzoate decarboxylase activity"/>
    <property type="evidence" value="ECO:0007669"/>
    <property type="project" value="TreeGrafter"/>
</dbReference>
<reference evidence="5 6" key="1">
    <citation type="submission" date="2020-04" db="EMBL/GenBank/DDBJ databases">
        <authorList>
            <person name="Hitch T.C.A."/>
            <person name="Wylensek D."/>
            <person name="Clavel T."/>
        </authorList>
    </citation>
    <scope>NUCLEOTIDE SEQUENCE [LARGE SCALE GENOMIC DNA]</scope>
    <source>
        <strain evidence="5 6">PG-130-P53-12</strain>
    </source>
</reference>
<dbReference type="NCBIfam" id="TIGR03701">
    <property type="entry name" value="mena_SCO4490"/>
    <property type="match status" value="1"/>
</dbReference>
<evidence type="ECO:0000313" key="6">
    <source>
        <dbReference type="Proteomes" id="UP000543804"/>
    </source>
</evidence>
<dbReference type="InterPro" id="IPR049381">
    <property type="entry name" value="UbiD-like_C"/>
</dbReference>
<dbReference type="Pfam" id="PF20696">
    <property type="entry name" value="UbiD_C"/>
    <property type="match status" value="1"/>
</dbReference>
<dbReference type="SUPFAM" id="SSF143968">
    <property type="entry name" value="UbiD C-terminal domain-like"/>
    <property type="match status" value="1"/>
</dbReference>
<dbReference type="GO" id="GO:0005829">
    <property type="term" value="C:cytosol"/>
    <property type="evidence" value="ECO:0007669"/>
    <property type="project" value="TreeGrafter"/>
</dbReference>
<feature type="domain" description="3-octaprenyl-4-hydroxybenzoate carboxy-lyase-like C-terminal" evidence="4">
    <location>
        <begin position="325"/>
        <end position="448"/>
    </location>
</feature>
<proteinExistence type="inferred from homology"/>
<dbReference type="Gene3D" id="3.40.1670.10">
    <property type="entry name" value="UbiD C-terminal domain-like"/>
    <property type="match status" value="1"/>
</dbReference>
<feature type="domain" description="3-octaprenyl-4-hydroxybenzoate carboxy-lyase-like N-terminal" evidence="3">
    <location>
        <begin position="10"/>
        <end position="87"/>
    </location>
</feature>
<dbReference type="SUPFAM" id="SSF50475">
    <property type="entry name" value="FMN-binding split barrel"/>
    <property type="match status" value="1"/>
</dbReference>
<evidence type="ECO:0000259" key="2">
    <source>
        <dbReference type="Pfam" id="PF01977"/>
    </source>
</evidence>
<feature type="domain" description="3-octaprenyl-4-hydroxybenzoate carboxy-lyase-like Rift-related" evidence="2">
    <location>
        <begin position="123"/>
        <end position="320"/>
    </location>
</feature>